<comment type="subcellular location">
    <subcellularLocation>
        <location evidence="10">Cell membrane</location>
        <topology evidence="10">Peripheral membrane protein</topology>
        <orientation evidence="10">Cytoplasmic side</orientation>
    </subcellularLocation>
</comment>
<comment type="catalytic activity">
    <reaction evidence="10">
        <text>di-trans,octa-cis-undecaprenyl diphospho-N-acetyl-alpha-D-muramoyl-L-alanyl-D-glutamyl-meso-2,6-diaminopimeloyl-D-alanyl-D-alanine + UDP-N-acetyl-alpha-D-glucosamine = di-trans,octa-cis-undecaprenyl diphospho-[N-acetyl-alpha-D-glucosaminyl-(1-&gt;4)]-N-acetyl-alpha-D-muramoyl-L-alanyl-D-glutamyl-meso-2,6-diaminopimeloyl-D-alanyl-D-alanine + UDP + H(+)</text>
        <dbReference type="Rhea" id="RHEA:31227"/>
        <dbReference type="ChEBI" id="CHEBI:15378"/>
        <dbReference type="ChEBI" id="CHEBI:57705"/>
        <dbReference type="ChEBI" id="CHEBI:58223"/>
        <dbReference type="ChEBI" id="CHEBI:61387"/>
        <dbReference type="ChEBI" id="CHEBI:61388"/>
        <dbReference type="EC" id="2.4.1.227"/>
    </reaction>
</comment>
<dbReference type="EMBL" id="MHLP01000004">
    <property type="protein sequence ID" value="OGZ13732.1"/>
    <property type="molecule type" value="Genomic_DNA"/>
</dbReference>
<evidence type="ECO:0000256" key="4">
    <source>
        <dbReference type="ARBA" id="ARBA00022679"/>
    </source>
</evidence>
<dbReference type="GO" id="GO:0005975">
    <property type="term" value="P:carbohydrate metabolic process"/>
    <property type="evidence" value="ECO:0007669"/>
    <property type="project" value="InterPro"/>
</dbReference>
<protein>
    <recommendedName>
        <fullName evidence="10">UDP-N-acetylglucosamine--N-acetylmuramyl-(pentapeptide) pyrophosphoryl-undecaprenol N-acetylglucosamine transferase</fullName>
        <ecNumber evidence="10">2.4.1.227</ecNumber>
    </recommendedName>
    <alternativeName>
        <fullName evidence="10">Undecaprenyl-PP-MurNAc-pentapeptide-UDPGlcNAc GlcNAc transferase</fullName>
    </alternativeName>
</protein>
<dbReference type="GO" id="GO:0051301">
    <property type="term" value="P:cell division"/>
    <property type="evidence" value="ECO:0007669"/>
    <property type="project" value="UniProtKB-KW"/>
</dbReference>
<keyword evidence="6 10" id="KW-0573">Peptidoglycan synthesis</keyword>
<dbReference type="EC" id="2.4.1.227" evidence="10"/>
<dbReference type="UniPathway" id="UPA00219"/>
<feature type="binding site" evidence="10">
    <location>
        <position position="205"/>
    </location>
    <ligand>
        <name>UDP-N-acetyl-alpha-D-glucosamine</name>
        <dbReference type="ChEBI" id="CHEBI:57705"/>
    </ligand>
</feature>
<evidence type="ECO:0000256" key="2">
    <source>
        <dbReference type="ARBA" id="ARBA00022618"/>
    </source>
</evidence>
<dbReference type="SUPFAM" id="SSF53756">
    <property type="entry name" value="UDP-Glycosyltransferase/glycogen phosphorylase"/>
    <property type="match status" value="1"/>
</dbReference>
<name>A0A1G2DJZ8_9BACT</name>
<dbReference type="STRING" id="1798665.A2942_02040"/>
<sequence>MNTRTMKIVFAGGGTGGHFYPIIAIAEKVVEVAEQEHLAGLKLYYASNDPYNKDLLALLRIAFMPVPAGKWRPYFSLRNFIDVLKTFYGCLVALVELAIIYPDVVFGKGGYASFPSLFAARILRIPVVIHESDIVPGKVNKWIGNYAMRIALSYPEAEKYFLHKDRIAQTGQPIRKKLLEIPADDPYGTLTLERGIPVILVVGGSQGAGKINEHLIDIMPRLVQHYQVVHQTGETNFAWMKKRAEGALAGNAHTGRYHPFAYLDSQNLALAAKASTLVISRAGSGIFEIAIWGKPSILIPLPLAHDDHQRENAYSYARTGAAIVIEEQNLKSELFFSVITAIMNDQAKREAMEAGARSFAKSDAAEKIARVLLSIITRHI</sequence>
<dbReference type="Pfam" id="PF03033">
    <property type="entry name" value="Glyco_transf_28"/>
    <property type="match status" value="1"/>
</dbReference>
<dbReference type="Pfam" id="PF04101">
    <property type="entry name" value="Glyco_tran_28_C"/>
    <property type="match status" value="1"/>
</dbReference>
<dbReference type="GO" id="GO:0005886">
    <property type="term" value="C:plasma membrane"/>
    <property type="evidence" value="ECO:0007669"/>
    <property type="project" value="UniProtKB-SubCell"/>
</dbReference>
<evidence type="ECO:0000256" key="5">
    <source>
        <dbReference type="ARBA" id="ARBA00022960"/>
    </source>
</evidence>
<accession>A0A1G2DJZ8</accession>
<proteinExistence type="inferred from homology"/>
<evidence type="ECO:0000256" key="8">
    <source>
        <dbReference type="ARBA" id="ARBA00023306"/>
    </source>
</evidence>
<comment type="caution">
    <text evidence="13">The sequence shown here is derived from an EMBL/GenBank/DDBJ whole genome shotgun (WGS) entry which is preliminary data.</text>
</comment>
<dbReference type="GO" id="GO:0051991">
    <property type="term" value="F:UDP-N-acetyl-D-glucosamine:N-acetylmuramoyl-L-alanyl-D-glutamyl-meso-2,6-diaminopimelyl-D-alanyl-D-alanine-diphosphoundecaprenol 4-beta-N-acetylglucosaminlytransferase activity"/>
    <property type="evidence" value="ECO:0007669"/>
    <property type="project" value="RHEA"/>
</dbReference>
<evidence type="ECO:0000256" key="7">
    <source>
        <dbReference type="ARBA" id="ARBA00023136"/>
    </source>
</evidence>
<evidence type="ECO:0000256" key="9">
    <source>
        <dbReference type="ARBA" id="ARBA00023316"/>
    </source>
</evidence>
<keyword evidence="8 10" id="KW-0131">Cell cycle</keyword>
<comment type="caution">
    <text evidence="10">Lacks conserved residue(s) required for the propagation of feature annotation.</text>
</comment>
<keyword evidence="3 10" id="KW-0328">Glycosyltransferase</keyword>
<organism evidence="13 14">
    <name type="scientific">Candidatus Lloydbacteria bacterium RIFCSPLOWO2_01_FULL_50_20</name>
    <dbReference type="NCBI Taxonomy" id="1798665"/>
    <lineage>
        <taxon>Bacteria</taxon>
        <taxon>Candidatus Lloydiibacteriota</taxon>
    </lineage>
</organism>
<feature type="domain" description="Glycosyl transferase family 28 C-terminal" evidence="12">
    <location>
        <begin position="198"/>
        <end position="367"/>
    </location>
</feature>
<dbReference type="AlphaFoldDB" id="A0A1G2DJZ8"/>
<evidence type="ECO:0000256" key="6">
    <source>
        <dbReference type="ARBA" id="ARBA00022984"/>
    </source>
</evidence>
<evidence type="ECO:0000313" key="14">
    <source>
        <dbReference type="Proteomes" id="UP000178534"/>
    </source>
</evidence>
<evidence type="ECO:0000313" key="13">
    <source>
        <dbReference type="EMBL" id="OGZ13732.1"/>
    </source>
</evidence>
<keyword evidence="5 10" id="KW-0133">Cell shape</keyword>
<dbReference type="Gene3D" id="3.40.50.2000">
    <property type="entry name" value="Glycogen Phosphorylase B"/>
    <property type="match status" value="2"/>
</dbReference>
<feature type="domain" description="Glycosyltransferase family 28 N-terminal" evidence="11">
    <location>
        <begin position="8"/>
        <end position="151"/>
    </location>
</feature>
<feature type="binding site" evidence="10">
    <location>
        <position position="175"/>
    </location>
    <ligand>
        <name>UDP-N-acetyl-alpha-D-glucosamine</name>
        <dbReference type="ChEBI" id="CHEBI:57705"/>
    </ligand>
</feature>
<comment type="pathway">
    <text evidence="10">Cell wall biogenesis; peptidoglycan biosynthesis.</text>
</comment>
<dbReference type="HAMAP" id="MF_00033">
    <property type="entry name" value="MurG"/>
    <property type="match status" value="1"/>
</dbReference>
<evidence type="ECO:0000259" key="12">
    <source>
        <dbReference type="Pfam" id="PF04101"/>
    </source>
</evidence>
<dbReference type="GO" id="GO:0008360">
    <property type="term" value="P:regulation of cell shape"/>
    <property type="evidence" value="ECO:0007669"/>
    <property type="project" value="UniProtKB-KW"/>
</dbReference>
<comment type="similarity">
    <text evidence="10">Belongs to the glycosyltransferase 28 family. MurG subfamily.</text>
</comment>
<evidence type="ECO:0000259" key="11">
    <source>
        <dbReference type="Pfam" id="PF03033"/>
    </source>
</evidence>
<dbReference type="InterPro" id="IPR004276">
    <property type="entry name" value="GlycoTrans_28_N"/>
</dbReference>
<dbReference type="GO" id="GO:0071555">
    <property type="term" value="P:cell wall organization"/>
    <property type="evidence" value="ECO:0007669"/>
    <property type="project" value="UniProtKB-KW"/>
</dbReference>
<gene>
    <name evidence="10" type="primary">murG</name>
    <name evidence="13" type="ORF">A2942_02040</name>
</gene>
<feature type="binding site" evidence="10">
    <location>
        <position position="309"/>
    </location>
    <ligand>
        <name>UDP-N-acetyl-alpha-D-glucosamine</name>
        <dbReference type="ChEBI" id="CHEBI:57705"/>
    </ligand>
</feature>
<keyword evidence="1 10" id="KW-1003">Cell membrane</keyword>
<evidence type="ECO:0000256" key="1">
    <source>
        <dbReference type="ARBA" id="ARBA00022475"/>
    </source>
</evidence>
<keyword evidence="2 10" id="KW-0132">Cell division</keyword>
<dbReference type="PANTHER" id="PTHR21015">
    <property type="entry name" value="UDP-N-ACETYLGLUCOSAMINE--N-ACETYLMURAMYL-(PENTAPEPTIDE) PYROPHOSPHORYL-UNDECAPRENOL N-ACETYLGLUCOSAMINE TRANSFERASE 1"/>
    <property type="match status" value="1"/>
</dbReference>
<evidence type="ECO:0000256" key="10">
    <source>
        <dbReference type="HAMAP-Rule" id="MF_00033"/>
    </source>
</evidence>
<comment type="function">
    <text evidence="10">Cell wall formation. Catalyzes the transfer of a GlcNAc subunit on undecaprenyl-pyrophosphoryl-MurNAc-pentapeptide (lipid intermediate I) to form undecaprenyl-pyrophosphoryl-MurNAc-(pentapeptide)GlcNAc (lipid intermediate II).</text>
</comment>
<keyword evidence="7 10" id="KW-0472">Membrane</keyword>
<keyword evidence="4 10" id="KW-0808">Transferase</keyword>
<dbReference type="CDD" id="cd03785">
    <property type="entry name" value="GT28_MurG"/>
    <property type="match status" value="1"/>
</dbReference>
<keyword evidence="9 10" id="KW-0961">Cell wall biogenesis/degradation</keyword>
<dbReference type="PANTHER" id="PTHR21015:SF22">
    <property type="entry name" value="GLYCOSYLTRANSFERASE"/>
    <property type="match status" value="1"/>
</dbReference>
<dbReference type="InterPro" id="IPR006009">
    <property type="entry name" value="GlcNAc_MurG"/>
</dbReference>
<evidence type="ECO:0000256" key="3">
    <source>
        <dbReference type="ARBA" id="ARBA00022676"/>
    </source>
</evidence>
<feature type="binding site" evidence="10">
    <location>
        <begin position="15"/>
        <end position="17"/>
    </location>
    <ligand>
        <name>UDP-N-acetyl-alpha-D-glucosamine</name>
        <dbReference type="ChEBI" id="CHEBI:57705"/>
    </ligand>
</feature>
<dbReference type="GO" id="GO:0050511">
    <property type="term" value="F:undecaprenyldiphospho-muramoylpentapeptide beta-N-acetylglucosaminyltransferase activity"/>
    <property type="evidence" value="ECO:0007669"/>
    <property type="project" value="UniProtKB-UniRule"/>
</dbReference>
<reference evidence="13 14" key="1">
    <citation type="journal article" date="2016" name="Nat. Commun.">
        <title>Thousands of microbial genomes shed light on interconnected biogeochemical processes in an aquifer system.</title>
        <authorList>
            <person name="Anantharaman K."/>
            <person name="Brown C.T."/>
            <person name="Hug L.A."/>
            <person name="Sharon I."/>
            <person name="Castelle C.J."/>
            <person name="Probst A.J."/>
            <person name="Thomas B.C."/>
            <person name="Singh A."/>
            <person name="Wilkins M.J."/>
            <person name="Karaoz U."/>
            <person name="Brodie E.L."/>
            <person name="Williams K.H."/>
            <person name="Hubbard S.S."/>
            <person name="Banfield J.F."/>
        </authorList>
    </citation>
    <scope>NUCLEOTIDE SEQUENCE [LARGE SCALE GENOMIC DNA]</scope>
</reference>
<dbReference type="GO" id="GO:0009252">
    <property type="term" value="P:peptidoglycan biosynthetic process"/>
    <property type="evidence" value="ECO:0007669"/>
    <property type="project" value="UniProtKB-UniRule"/>
</dbReference>
<dbReference type="Proteomes" id="UP000178534">
    <property type="component" value="Unassembled WGS sequence"/>
</dbReference>
<dbReference type="InterPro" id="IPR007235">
    <property type="entry name" value="Glyco_trans_28_C"/>
</dbReference>